<evidence type="ECO:0000313" key="1">
    <source>
        <dbReference type="EMBL" id="GMH13199.1"/>
    </source>
</evidence>
<sequence length="137" mass="14048">MHVSPDGLWPHTKLLEDFINGGEAASLLDCIRLTAGPLNALATSMRPARAGQAAVIPGVIASMSALSKQSTYLSSQGPLHNSSTTNAGQTILNHAGNSVSSTVAGDIGNHGLHGSAVSSTAFGPGWLWHCSQLTFSN</sequence>
<dbReference type="AlphaFoldDB" id="A0AAD3XQS1"/>
<protein>
    <submittedName>
        <fullName evidence="1">Uncharacterized protein</fullName>
    </submittedName>
</protein>
<dbReference type="Proteomes" id="UP001279734">
    <property type="component" value="Unassembled WGS sequence"/>
</dbReference>
<reference evidence="1" key="1">
    <citation type="submission" date="2023-05" db="EMBL/GenBank/DDBJ databases">
        <title>Nepenthes gracilis genome sequencing.</title>
        <authorList>
            <person name="Fukushima K."/>
        </authorList>
    </citation>
    <scope>NUCLEOTIDE SEQUENCE</scope>
    <source>
        <strain evidence="1">SING2019-196</strain>
    </source>
</reference>
<keyword evidence="2" id="KW-1185">Reference proteome</keyword>
<organism evidence="1 2">
    <name type="scientific">Nepenthes gracilis</name>
    <name type="common">Slender pitcher plant</name>
    <dbReference type="NCBI Taxonomy" id="150966"/>
    <lineage>
        <taxon>Eukaryota</taxon>
        <taxon>Viridiplantae</taxon>
        <taxon>Streptophyta</taxon>
        <taxon>Embryophyta</taxon>
        <taxon>Tracheophyta</taxon>
        <taxon>Spermatophyta</taxon>
        <taxon>Magnoliopsida</taxon>
        <taxon>eudicotyledons</taxon>
        <taxon>Gunneridae</taxon>
        <taxon>Pentapetalae</taxon>
        <taxon>Caryophyllales</taxon>
        <taxon>Nepenthaceae</taxon>
        <taxon>Nepenthes</taxon>
    </lineage>
</organism>
<comment type="caution">
    <text evidence="1">The sequence shown here is derived from an EMBL/GenBank/DDBJ whole genome shotgun (WGS) entry which is preliminary data.</text>
</comment>
<gene>
    <name evidence="1" type="ORF">Nepgr_015040</name>
</gene>
<evidence type="ECO:0000313" key="2">
    <source>
        <dbReference type="Proteomes" id="UP001279734"/>
    </source>
</evidence>
<name>A0AAD3XQS1_NEPGR</name>
<proteinExistence type="predicted"/>
<accession>A0AAD3XQS1</accession>
<dbReference type="EMBL" id="BSYO01000012">
    <property type="protein sequence ID" value="GMH13199.1"/>
    <property type="molecule type" value="Genomic_DNA"/>
</dbReference>